<name>A0A4R6QQC0_9BURK</name>
<dbReference type="RefSeq" id="WP_133701218.1">
    <property type="nucleotide sequence ID" value="NZ_SNXS01000003.1"/>
</dbReference>
<dbReference type="PANTHER" id="PTHR38099:SF1">
    <property type="entry name" value="LARGE RIBOSOMAL RNA SUBUNIT ACCUMULATION PROTEIN YCED"/>
    <property type="match status" value="1"/>
</dbReference>
<dbReference type="InterPro" id="IPR039255">
    <property type="entry name" value="YceD_bac"/>
</dbReference>
<dbReference type="Proteomes" id="UP000295361">
    <property type="component" value="Unassembled WGS sequence"/>
</dbReference>
<comment type="caution">
    <text evidence="7">The sequence shown here is derived from an EMBL/GenBank/DDBJ whole genome shotgun (WGS) entry which is preliminary data.</text>
</comment>
<evidence type="ECO:0000313" key="7">
    <source>
        <dbReference type="EMBL" id="TDP71444.1"/>
    </source>
</evidence>
<organism evidence="7 8">
    <name type="scientific">Roseateles toxinivorans</name>
    <dbReference type="NCBI Taxonomy" id="270368"/>
    <lineage>
        <taxon>Bacteria</taxon>
        <taxon>Pseudomonadati</taxon>
        <taxon>Pseudomonadota</taxon>
        <taxon>Betaproteobacteria</taxon>
        <taxon>Burkholderiales</taxon>
        <taxon>Sphaerotilaceae</taxon>
        <taxon>Roseateles</taxon>
    </lineage>
</organism>
<keyword evidence="8" id="KW-1185">Reference proteome</keyword>
<dbReference type="OrthoDB" id="5297600at2"/>
<dbReference type="AlphaFoldDB" id="A0A4R6QQC0"/>
<dbReference type="EMBL" id="SNXS01000003">
    <property type="protein sequence ID" value="TDP71444.1"/>
    <property type="molecule type" value="Genomic_DNA"/>
</dbReference>
<evidence type="ECO:0000256" key="1">
    <source>
        <dbReference type="ARBA" id="ARBA00002868"/>
    </source>
</evidence>
<gene>
    <name evidence="7" type="ORF">DES47_103425</name>
</gene>
<dbReference type="FunCoup" id="A0A4R6QQC0">
    <property type="interactions" value="131"/>
</dbReference>
<evidence type="ECO:0000256" key="4">
    <source>
        <dbReference type="ARBA" id="ARBA00022517"/>
    </source>
</evidence>
<sequence length="193" mass="21551">MRVRVFDPLKLDMELFARDGAELSGTWPAASLERLAEDAAPEAPASGWPEVTWSARGEERQPRGGEAQTWLHLQAGATVALTCQRCLQPVRAALKLQRDFRFVRDEQLAIQLDADAEEDVLTLQRHMSLLELVEDELLLALPIVPRHQTCPKPLPMPIDDLDMPALEGEQDGEKERKNPFAALAALKKTEPND</sequence>
<evidence type="ECO:0000256" key="2">
    <source>
        <dbReference type="ARBA" id="ARBA00010740"/>
    </source>
</evidence>
<dbReference type="InParanoid" id="A0A4R6QQC0"/>
<accession>A0A4R6QQC0</accession>
<dbReference type="Pfam" id="PF02620">
    <property type="entry name" value="YceD"/>
    <property type="match status" value="1"/>
</dbReference>
<comment type="function">
    <text evidence="1">Plays a role in synthesis, processing and/or stability of 23S rRNA.</text>
</comment>
<protein>
    <recommendedName>
        <fullName evidence="3">Large ribosomal RNA subunit accumulation protein YceD</fullName>
    </recommendedName>
    <alternativeName>
        <fullName evidence="5">23S rRNA accumulation protein YceD</fullName>
    </alternativeName>
</protein>
<proteinExistence type="inferred from homology"/>
<dbReference type="PANTHER" id="PTHR38099">
    <property type="entry name" value="LARGE RIBOSOMAL RNA SUBUNIT ACCUMULATION PROTEIN YCED"/>
    <property type="match status" value="1"/>
</dbReference>
<evidence type="ECO:0000313" key="8">
    <source>
        <dbReference type="Proteomes" id="UP000295361"/>
    </source>
</evidence>
<keyword evidence="4" id="KW-0690">Ribosome biogenesis</keyword>
<reference evidence="7 8" key="1">
    <citation type="submission" date="2019-03" db="EMBL/GenBank/DDBJ databases">
        <title>Genomic Encyclopedia of Type Strains, Phase IV (KMG-IV): sequencing the most valuable type-strain genomes for metagenomic binning, comparative biology and taxonomic classification.</title>
        <authorList>
            <person name="Goeker M."/>
        </authorList>
    </citation>
    <scope>NUCLEOTIDE SEQUENCE [LARGE SCALE GENOMIC DNA]</scope>
    <source>
        <strain evidence="7 8">DSM 16998</strain>
    </source>
</reference>
<dbReference type="InterPro" id="IPR003772">
    <property type="entry name" value="YceD"/>
</dbReference>
<feature type="region of interest" description="Disordered" evidence="6">
    <location>
        <begin position="154"/>
        <end position="178"/>
    </location>
</feature>
<evidence type="ECO:0000256" key="5">
    <source>
        <dbReference type="ARBA" id="ARBA00031841"/>
    </source>
</evidence>
<feature type="region of interest" description="Disordered" evidence="6">
    <location>
        <begin position="36"/>
        <end position="66"/>
    </location>
</feature>
<dbReference type="GO" id="GO:0042254">
    <property type="term" value="P:ribosome biogenesis"/>
    <property type="evidence" value="ECO:0007669"/>
    <property type="project" value="UniProtKB-KW"/>
</dbReference>
<comment type="similarity">
    <text evidence="2">Belongs to the DUF177 domain family.</text>
</comment>
<evidence type="ECO:0000256" key="6">
    <source>
        <dbReference type="SAM" id="MobiDB-lite"/>
    </source>
</evidence>
<dbReference type="GO" id="GO:0005829">
    <property type="term" value="C:cytosol"/>
    <property type="evidence" value="ECO:0007669"/>
    <property type="project" value="TreeGrafter"/>
</dbReference>
<evidence type="ECO:0000256" key="3">
    <source>
        <dbReference type="ARBA" id="ARBA00015716"/>
    </source>
</evidence>